<dbReference type="EMBL" id="JAFMOU010000059">
    <property type="protein sequence ID" value="MBU9833948.1"/>
    <property type="molecule type" value="Genomic_DNA"/>
</dbReference>
<dbReference type="Proteomes" id="UP000699865">
    <property type="component" value="Unassembled WGS sequence"/>
</dbReference>
<organism evidence="3 4">
    <name type="scientific">Rahnella perminowiae</name>
    <dbReference type="NCBI Taxonomy" id="2816244"/>
    <lineage>
        <taxon>Bacteria</taxon>
        <taxon>Pseudomonadati</taxon>
        <taxon>Pseudomonadota</taxon>
        <taxon>Gammaproteobacteria</taxon>
        <taxon>Enterobacterales</taxon>
        <taxon>Yersiniaceae</taxon>
        <taxon>Rahnella</taxon>
    </lineage>
</organism>
<sequence length="359" mass="40486">MPDKIWTIEEFKKQSNLGLFHRRANVYLAHIDTLLQHYKIITLETPDLEANLLLMICDACQKYYHRKPANHRAAAVMILHDQALKRAKALTLQLVTGDSSGHGLRGWAKVRAAVKPFVVGITGKTHHRLHQDYWQEALIPGHFPLARAIAYSKDPLSIWKTSSSPLSFLDWLREFYIPDMFDNKKGEELLRRLQMGVTYLDSAQREDKKIYINNGIIYNSRGERFHTGNMSTNIAGEGWAIFVMAPNNSLYANDHRVDIFHHSSFLSGAPVQAAGEIAVNNGILVGITCKSGHYRPNAASFVRILFWLKQHGALLQGVAACPVISDHIQEFFDAEEVLLNGGKKGTKNIKPCKVYPSDM</sequence>
<dbReference type="RefSeq" id="WP_217137694.1">
    <property type="nucleotide sequence ID" value="NZ_JAFMOU010000059.1"/>
</dbReference>
<evidence type="ECO:0000313" key="4">
    <source>
        <dbReference type="Proteomes" id="UP000699865"/>
    </source>
</evidence>
<comment type="subcellular location">
    <subcellularLocation>
        <location evidence="1">Cytoplasm</location>
    </subcellularLocation>
</comment>
<keyword evidence="2" id="KW-0963">Cytoplasm</keyword>
<dbReference type="InterPro" id="IPR044159">
    <property type="entry name" value="IQM"/>
</dbReference>
<gene>
    <name evidence="3" type="ORF">J1786_03735</name>
</gene>
<comment type="caution">
    <text evidence="3">The sequence shown here is derived from an EMBL/GenBank/DDBJ whole genome shotgun (WGS) entry which is preliminary data.</text>
</comment>
<keyword evidence="4" id="KW-1185">Reference proteome</keyword>
<name>A0ABS6KWF9_9GAMM</name>
<reference evidence="3 4" key="1">
    <citation type="submission" date="2021-03" db="EMBL/GenBank/DDBJ databases">
        <title>Five novel Rahnella species.</title>
        <authorList>
            <person name="Brady C."/>
            <person name="Asselin J."/>
            <person name="Beer S."/>
            <person name="Bruberg M.B."/>
            <person name="Crampton B."/>
            <person name="Venter S."/>
            <person name="Arnold D."/>
            <person name="Denman S."/>
        </authorList>
    </citation>
    <scope>NUCLEOTIDE SEQUENCE [LARGE SCALE GENOMIC DNA]</scope>
    <source>
        <strain evidence="3 4">L72c</strain>
    </source>
</reference>
<evidence type="ECO:0000256" key="1">
    <source>
        <dbReference type="ARBA" id="ARBA00004496"/>
    </source>
</evidence>
<protein>
    <submittedName>
        <fullName evidence="3">Uncharacterized protein</fullName>
    </submittedName>
</protein>
<proteinExistence type="predicted"/>
<accession>A0ABS6KWF9</accession>
<evidence type="ECO:0000256" key="2">
    <source>
        <dbReference type="ARBA" id="ARBA00022490"/>
    </source>
</evidence>
<dbReference type="PANTHER" id="PTHR31250">
    <property type="entry name" value="IQ DOMAIN-CONTAINING PROTEIN IQM3"/>
    <property type="match status" value="1"/>
</dbReference>
<evidence type="ECO:0000313" key="3">
    <source>
        <dbReference type="EMBL" id="MBU9833948.1"/>
    </source>
</evidence>
<dbReference type="PANTHER" id="PTHR31250:SF10">
    <property type="entry name" value="IQ DOMAIN-CONTAINING PROTEIN IQM3"/>
    <property type="match status" value="1"/>
</dbReference>